<accession>A0A2G6KAH6</accession>
<reference evidence="2 3" key="1">
    <citation type="submission" date="2017-10" db="EMBL/GenBank/DDBJ databases">
        <title>Novel microbial diversity and functional potential in the marine mammal oral microbiome.</title>
        <authorList>
            <person name="Dudek N.K."/>
            <person name="Sun C.L."/>
            <person name="Burstein D."/>
            <person name="Kantor R.S."/>
            <person name="Aliaga Goltsman D.S."/>
            <person name="Bik E.M."/>
            <person name="Thomas B.C."/>
            <person name="Banfield J.F."/>
            <person name="Relman D.A."/>
        </authorList>
    </citation>
    <scope>NUCLEOTIDE SEQUENCE [LARGE SCALE GENOMIC DNA]</scope>
    <source>
        <strain evidence="2">DOLJORAL78_61_10</strain>
    </source>
</reference>
<dbReference type="Pfam" id="PF04417">
    <property type="entry name" value="DUF501"/>
    <property type="match status" value="1"/>
</dbReference>
<sequence length="338" mass="36645">MATDDHRPSGRTGRLDDSAKHADDTGDAGYRCRGEHRPAIPPMTDHARITELLGRSPRGRYEVVVRDPNGDPAVLRNAPFLDDGTPMPTLYWLCSPTEIRRIGQIESAGGVDLAEAEVDADELAAAHERYGAERDQLIPADHEGPRPTGGVGGTRVGVKCLHAHWAWHLAGGDDPIGRWIENELTGGVTITIGESATTVTWGSTTATVPWGSHRLTDHYLAHDPARPEDLTIAIGAVTDSLAEIIADHPDLVTARPLRIAGADQLVWLEAGHPNLTGETVVARDDVEDVFRMIAMEPLDQRRHHPGLTKPDTIVGLTCVVVAVLRQLQADRARFILEA</sequence>
<dbReference type="PANTHER" id="PTHR37163">
    <property type="entry name" value="CONSERVED PROTEIN"/>
    <property type="match status" value="1"/>
</dbReference>
<evidence type="ECO:0000313" key="3">
    <source>
        <dbReference type="Proteomes" id="UP000230914"/>
    </source>
</evidence>
<feature type="compositionally biased region" description="Basic and acidic residues" evidence="1">
    <location>
        <begin position="1"/>
        <end position="38"/>
    </location>
</feature>
<evidence type="ECO:0008006" key="4">
    <source>
        <dbReference type="Google" id="ProtNLM"/>
    </source>
</evidence>
<comment type="caution">
    <text evidence="2">The sequence shown here is derived from an EMBL/GenBank/DDBJ whole genome shotgun (WGS) entry which is preliminary data.</text>
</comment>
<dbReference type="PANTHER" id="PTHR37163:SF1">
    <property type="entry name" value="DUF501 DOMAIN-CONTAINING PROTEIN"/>
    <property type="match status" value="1"/>
</dbReference>
<proteinExistence type="predicted"/>
<gene>
    <name evidence="2" type="ORF">CSA55_03125</name>
</gene>
<dbReference type="InterPro" id="IPR007511">
    <property type="entry name" value="DUF501"/>
</dbReference>
<dbReference type="Gene3D" id="3.30.420.150">
    <property type="entry name" value="Exopolyphosphatase. Domain 2"/>
    <property type="match status" value="1"/>
</dbReference>
<evidence type="ECO:0000313" key="2">
    <source>
        <dbReference type="EMBL" id="PIE32671.1"/>
    </source>
</evidence>
<evidence type="ECO:0000256" key="1">
    <source>
        <dbReference type="SAM" id="MobiDB-lite"/>
    </source>
</evidence>
<dbReference type="Proteomes" id="UP000230914">
    <property type="component" value="Unassembled WGS sequence"/>
</dbReference>
<name>A0A2G6KAH6_9ACTN</name>
<organism evidence="2 3">
    <name type="scientific">Ilumatobacter coccineus</name>
    <dbReference type="NCBI Taxonomy" id="467094"/>
    <lineage>
        <taxon>Bacteria</taxon>
        <taxon>Bacillati</taxon>
        <taxon>Actinomycetota</taxon>
        <taxon>Acidimicrobiia</taxon>
        <taxon>Acidimicrobiales</taxon>
        <taxon>Ilumatobacteraceae</taxon>
        <taxon>Ilumatobacter</taxon>
    </lineage>
</organism>
<feature type="region of interest" description="Disordered" evidence="1">
    <location>
        <begin position="1"/>
        <end position="41"/>
    </location>
</feature>
<dbReference type="EMBL" id="PDSL01000044">
    <property type="protein sequence ID" value="PIE32671.1"/>
    <property type="molecule type" value="Genomic_DNA"/>
</dbReference>
<dbReference type="AlphaFoldDB" id="A0A2G6KAH6"/>
<protein>
    <recommendedName>
        <fullName evidence="4">DUF501 domain-containing protein</fullName>
    </recommendedName>
</protein>